<keyword evidence="1" id="KW-1133">Transmembrane helix</keyword>
<comment type="caution">
    <text evidence="2">The sequence shown here is derived from an EMBL/GenBank/DDBJ whole genome shotgun (WGS) entry which is preliminary data.</text>
</comment>
<name>A0ABQ6BL86_9CAUL</name>
<keyword evidence="3" id="KW-1185">Reference proteome</keyword>
<evidence type="ECO:0000256" key="1">
    <source>
        <dbReference type="SAM" id="Phobius"/>
    </source>
</evidence>
<keyword evidence="1" id="KW-0472">Membrane</keyword>
<feature type="transmembrane region" description="Helical" evidence="1">
    <location>
        <begin position="6"/>
        <end position="26"/>
    </location>
</feature>
<gene>
    <name evidence="2" type="ORF">GCM10007859_22540</name>
</gene>
<proteinExistence type="predicted"/>
<dbReference type="RefSeq" id="WP_284223111.1">
    <property type="nucleotide sequence ID" value="NZ_BSOY01000057.1"/>
</dbReference>
<sequence length="87" mass="9702">MPIGIVTMLGVYIICWWTVLFAVLPLGTSQERHEAPTDGAQWGAPDKPDLKRKFITTTWVSALLWLLVMGLVYIGWMPLPDLAPPVP</sequence>
<protein>
    <recommendedName>
        <fullName evidence="4">DUF1467 domain-containing protein</fullName>
    </recommendedName>
</protein>
<organism evidence="2 3">
    <name type="scientific">Brevundimonas denitrificans</name>
    <dbReference type="NCBI Taxonomy" id="1443434"/>
    <lineage>
        <taxon>Bacteria</taxon>
        <taxon>Pseudomonadati</taxon>
        <taxon>Pseudomonadota</taxon>
        <taxon>Alphaproteobacteria</taxon>
        <taxon>Caulobacterales</taxon>
        <taxon>Caulobacteraceae</taxon>
        <taxon>Brevundimonas</taxon>
    </lineage>
</organism>
<evidence type="ECO:0000313" key="2">
    <source>
        <dbReference type="EMBL" id="GLS02232.1"/>
    </source>
</evidence>
<dbReference type="Proteomes" id="UP001156921">
    <property type="component" value="Unassembled WGS sequence"/>
</dbReference>
<accession>A0ABQ6BL86</accession>
<dbReference type="InterPro" id="IPR009935">
    <property type="entry name" value="DUF1467"/>
</dbReference>
<evidence type="ECO:0000313" key="3">
    <source>
        <dbReference type="Proteomes" id="UP001156921"/>
    </source>
</evidence>
<evidence type="ECO:0008006" key="4">
    <source>
        <dbReference type="Google" id="ProtNLM"/>
    </source>
</evidence>
<dbReference type="EMBL" id="BSOY01000057">
    <property type="protein sequence ID" value="GLS02232.1"/>
    <property type="molecule type" value="Genomic_DNA"/>
</dbReference>
<keyword evidence="1" id="KW-0812">Transmembrane</keyword>
<dbReference type="Pfam" id="PF07330">
    <property type="entry name" value="DUF1467"/>
    <property type="match status" value="1"/>
</dbReference>
<reference evidence="3" key="1">
    <citation type="journal article" date="2019" name="Int. J. Syst. Evol. Microbiol.">
        <title>The Global Catalogue of Microorganisms (GCM) 10K type strain sequencing project: providing services to taxonomists for standard genome sequencing and annotation.</title>
        <authorList>
            <consortium name="The Broad Institute Genomics Platform"/>
            <consortium name="The Broad Institute Genome Sequencing Center for Infectious Disease"/>
            <person name="Wu L."/>
            <person name="Ma J."/>
        </authorList>
    </citation>
    <scope>NUCLEOTIDE SEQUENCE [LARGE SCALE GENOMIC DNA]</scope>
    <source>
        <strain evidence="3">NBRC 110107</strain>
    </source>
</reference>
<feature type="transmembrane region" description="Helical" evidence="1">
    <location>
        <begin position="54"/>
        <end position="76"/>
    </location>
</feature>